<evidence type="ECO:0000313" key="2">
    <source>
        <dbReference type="Proteomes" id="UP000314294"/>
    </source>
</evidence>
<accession>A0A4Z2HI10</accession>
<organism evidence="1 2">
    <name type="scientific">Liparis tanakae</name>
    <name type="common">Tanaka's snailfish</name>
    <dbReference type="NCBI Taxonomy" id="230148"/>
    <lineage>
        <taxon>Eukaryota</taxon>
        <taxon>Metazoa</taxon>
        <taxon>Chordata</taxon>
        <taxon>Craniata</taxon>
        <taxon>Vertebrata</taxon>
        <taxon>Euteleostomi</taxon>
        <taxon>Actinopterygii</taxon>
        <taxon>Neopterygii</taxon>
        <taxon>Teleostei</taxon>
        <taxon>Neoteleostei</taxon>
        <taxon>Acanthomorphata</taxon>
        <taxon>Eupercaria</taxon>
        <taxon>Perciformes</taxon>
        <taxon>Cottioidei</taxon>
        <taxon>Cottales</taxon>
        <taxon>Liparidae</taxon>
        <taxon>Liparis</taxon>
    </lineage>
</organism>
<reference evidence="1 2" key="1">
    <citation type="submission" date="2019-03" db="EMBL/GenBank/DDBJ databases">
        <title>First draft genome of Liparis tanakae, snailfish: a comprehensive survey of snailfish specific genes.</title>
        <authorList>
            <person name="Kim W."/>
            <person name="Song I."/>
            <person name="Jeong J.-H."/>
            <person name="Kim D."/>
            <person name="Kim S."/>
            <person name="Ryu S."/>
            <person name="Song J.Y."/>
            <person name="Lee S.K."/>
        </authorList>
    </citation>
    <scope>NUCLEOTIDE SEQUENCE [LARGE SCALE GENOMIC DNA]</scope>
    <source>
        <tissue evidence="1">Muscle</tissue>
    </source>
</reference>
<gene>
    <name evidence="1" type="ORF">EYF80_024296</name>
</gene>
<dbReference type="Proteomes" id="UP000314294">
    <property type="component" value="Unassembled WGS sequence"/>
</dbReference>
<dbReference type="AlphaFoldDB" id="A0A4Z2HI10"/>
<name>A0A4Z2HI10_9TELE</name>
<proteinExistence type="predicted"/>
<evidence type="ECO:0000313" key="1">
    <source>
        <dbReference type="EMBL" id="TNN65477.1"/>
    </source>
</evidence>
<protein>
    <submittedName>
        <fullName evidence="1">Uncharacterized protein</fullName>
    </submittedName>
</protein>
<sequence length="78" mass="8770">MHQHTPEEKYSCAELAQDMKMGPTSTTDAYTQFRHTRPVNLTEARVPIPIPSPRLLLGGATRQNAAHASRRASRLQWS</sequence>
<dbReference type="EMBL" id="SRLO01000234">
    <property type="protein sequence ID" value="TNN65477.1"/>
    <property type="molecule type" value="Genomic_DNA"/>
</dbReference>
<comment type="caution">
    <text evidence="1">The sequence shown here is derived from an EMBL/GenBank/DDBJ whole genome shotgun (WGS) entry which is preliminary data.</text>
</comment>
<keyword evidence="2" id="KW-1185">Reference proteome</keyword>